<name>A0A9P6J4E6_MORAP</name>
<feature type="region of interest" description="Disordered" evidence="1">
    <location>
        <begin position="1"/>
        <end position="96"/>
    </location>
</feature>
<evidence type="ECO:0000256" key="1">
    <source>
        <dbReference type="SAM" id="MobiDB-lite"/>
    </source>
</evidence>
<organism evidence="2 3">
    <name type="scientific">Mortierella alpina</name>
    <name type="common">Oleaginous fungus</name>
    <name type="synonym">Mortierella renispora</name>
    <dbReference type="NCBI Taxonomy" id="64518"/>
    <lineage>
        <taxon>Eukaryota</taxon>
        <taxon>Fungi</taxon>
        <taxon>Fungi incertae sedis</taxon>
        <taxon>Mucoromycota</taxon>
        <taxon>Mortierellomycotina</taxon>
        <taxon>Mortierellomycetes</taxon>
        <taxon>Mortierellales</taxon>
        <taxon>Mortierellaceae</taxon>
        <taxon>Mortierella</taxon>
    </lineage>
</organism>
<evidence type="ECO:0000313" key="3">
    <source>
        <dbReference type="Proteomes" id="UP000738359"/>
    </source>
</evidence>
<feature type="compositionally biased region" description="Polar residues" evidence="1">
    <location>
        <begin position="60"/>
        <end position="70"/>
    </location>
</feature>
<accession>A0A9P6J4E6</accession>
<dbReference type="Proteomes" id="UP000738359">
    <property type="component" value="Unassembled WGS sequence"/>
</dbReference>
<feature type="compositionally biased region" description="Pro residues" evidence="1">
    <location>
        <begin position="81"/>
        <end position="92"/>
    </location>
</feature>
<feature type="compositionally biased region" description="Polar residues" evidence="1">
    <location>
        <begin position="1"/>
        <end position="13"/>
    </location>
</feature>
<dbReference type="EMBL" id="JAAAHY010000696">
    <property type="protein sequence ID" value="KAF9959018.1"/>
    <property type="molecule type" value="Genomic_DNA"/>
</dbReference>
<keyword evidence="3" id="KW-1185">Reference proteome</keyword>
<sequence>MDTKPSHSTTASDTADLDSIPADTSDFKPDDLAQQQPQPLAPQPRSESKNTIALNRDDPTSTSIQASSVMECSARDAAPPTKAPPAIMPPTIAPSSISTGTVEAPCMASSAVALEPSTAAPDPSALQDAPEVVNVASSAVSILSSSGTLISSSKRRPSSTLLLPPPYLPRATTRHTVAAAQPPFDTSVFKSIMQELGTHIDYFEELSDQILDAMTVYDVGRLGLSTMSSLSPLEYRGSSGCDEKPKDLEEERRISAQTITDLISTAWPRLYQPCTTAAVGAPASAPSAPGTEAMQGAAQFHQTSKISKQQAKSATVLKSAIVTFWSAQNNFQERAQLVLDIYEDPTELESEDRIRGLRSRHLNNLLSSTLSPAEVAQLTAKFEKDQEKLTTVTEPLRAVWLGILILLEEYDKAVKHGAGDHSAGDHEAHETLAQKLLRISRTKGQAFKNLVKSW</sequence>
<protein>
    <submittedName>
        <fullName evidence="2">Uncharacterized protein</fullName>
    </submittedName>
</protein>
<evidence type="ECO:0000313" key="2">
    <source>
        <dbReference type="EMBL" id="KAF9959018.1"/>
    </source>
</evidence>
<dbReference type="OrthoDB" id="2445484at2759"/>
<reference evidence="2" key="1">
    <citation type="journal article" date="2020" name="Fungal Divers.">
        <title>Resolving the Mortierellaceae phylogeny through synthesis of multi-gene phylogenetics and phylogenomics.</title>
        <authorList>
            <person name="Vandepol N."/>
            <person name="Liber J."/>
            <person name="Desiro A."/>
            <person name="Na H."/>
            <person name="Kennedy M."/>
            <person name="Barry K."/>
            <person name="Grigoriev I.V."/>
            <person name="Miller A.N."/>
            <person name="O'Donnell K."/>
            <person name="Stajich J.E."/>
            <person name="Bonito G."/>
        </authorList>
    </citation>
    <scope>NUCLEOTIDE SEQUENCE</scope>
    <source>
        <strain evidence="2">CK1249</strain>
    </source>
</reference>
<gene>
    <name evidence="2" type="ORF">BGZ70_008996</name>
</gene>
<proteinExistence type="predicted"/>
<dbReference type="AlphaFoldDB" id="A0A9P6J4E6"/>
<comment type="caution">
    <text evidence="2">The sequence shown here is derived from an EMBL/GenBank/DDBJ whole genome shotgun (WGS) entry which is preliminary data.</text>
</comment>